<keyword evidence="1" id="KW-0732">Signal</keyword>
<name>A0A2W0EJM8_PSEJE</name>
<organism evidence="2 3">
    <name type="scientific">Pseudomonas jessenii</name>
    <dbReference type="NCBI Taxonomy" id="77298"/>
    <lineage>
        <taxon>Bacteria</taxon>
        <taxon>Pseudomonadati</taxon>
        <taxon>Pseudomonadota</taxon>
        <taxon>Gammaproteobacteria</taxon>
        <taxon>Pseudomonadales</taxon>
        <taxon>Pseudomonadaceae</taxon>
        <taxon>Pseudomonas</taxon>
    </lineage>
</organism>
<proteinExistence type="predicted"/>
<dbReference type="Proteomes" id="UP000247437">
    <property type="component" value="Unassembled WGS sequence"/>
</dbReference>
<feature type="chain" id="PRO_5016021404" evidence="1">
    <location>
        <begin position="24"/>
        <end position="225"/>
    </location>
</feature>
<sequence length="225" mass="24212">MPQLRLFTVLLMLCLLPLSGTQAAPAQPAQPPATQAPAAPSWPQVLAAGDTKLTIYQPQLDSWDGYTLNARAAVEATGTDGKSTYGIVQFSAHTLVDKATRWVALDQYTITKADFPDSATKADSWVAAVKQDAEKRTKTISLDQLEAALGVIAAEQKSSSAPLENTPPTIISSEVPALLVYIDGEPAYRPVDGTSLQRVINTRPLLLKDAQGKHYLHVFDGWMVA</sequence>
<feature type="signal peptide" evidence="1">
    <location>
        <begin position="1"/>
        <end position="23"/>
    </location>
</feature>
<evidence type="ECO:0000313" key="3">
    <source>
        <dbReference type="Proteomes" id="UP000247437"/>
    </source>
</evidence>
<protein>
    <submittedName>
        <fullName evidence="2">Autotransporter</fullName>
    </submittedName>
</protein>
<reference evidence="2 3" key="1">
    <citation type="journal article" date="2018" name="Appl. Microbiol. Biotechnol.">
        <title>Characterization of the caprolactam degradation pathway in Pseudomonas jessenii using mass spectrometry-based proteomics.</title>
        <authorList>
            <person name="Otzen M."/>
            <person name="Palacio C."/>
            <person name="Janssen D.B."/>
        </authorList>
    </citation>
    <scope>NUCLEOTIDE SEQUENCE [LARGE SCALE GENOMIC DNA]</scope>
    <source>
        <strain evidence="2 3">GO3</strain>
    </source>
</reference>
<feature type="non-terminal residue" evidence="2">
    <location>
        <position position="225"/>
    </location>
</feature>
<dbReference type="EMBL" id="PDLL01000876">
    <property type="protein sequence ID" value="PYY66435.1"/>
    <property type="molecule type" value="Genomic_DNA"/>
</dbReference>
<dbReference type="AlphaFoldDB" id="A0A2W0EJM8"/>
<gene>
    <name evidence="2" type="ORF">CRX42_32405</name>
</gene>
<accession>A0A2W0EJM8</accession>
<comment type="caution">
    <text evidence="2">The sequence shown here is derived from an EMBL/GenBank/DDBJ whole genome shotgun (WGS) entry which is preliminary data.</text>
</comment>
<evidence type="ECO:0000256" key="1">
    <source>
        <dbReference type="SAM" id="SignalP"/>
    </source>
</evidence>
<evidence type="ECO:0000313" key="2">
    <source>
        <dbReference type="EMBL" id="PYY66435.1"/>
    </source>
</evidence>